<evidence type="ECO:0000313" key="3">
    <source>
        <dbReference type="Proteomes" id="UP000242317"/>
    </source>
</evidence>
<evidence type="ECO:0000256" key="1">
    <source>
        <dbReference type="SAM" id="MobiDB-lite"/>
    </source>
</evidence>
<feature type="compositionally biased region" description="Basic and acidic residues" evidence="1">
    <location>
        <begin position="62"/>
        <end position="74"/>
    </location>
</feature>
<name>A0A1G6JA68_9GAMM</name>
<dbReference type="AlphaFoldDB" id="A0A1G6JA68"/>
<keyword evidence="3" id="KW-1185">Reference proteome</keyword>
<dbReference type="EMBL" id="FMYK01000003">
    <property type="protein sequence ID" value="SDC15772.1"/>
    <property type="molecule type" value="Genomic_DNA"/>
</dbReference>
<proteinExistence type="predicted"/>
<reference evidence="3" key="1">
    <citation type="submission" date="2016-09" db="EMBL/GenBank/DDBJ databases">
        <authorList>
            <person name="Varghese N."/>
            <person name="Submissions S."/>
        </authorList>
    </citation>
    <scope>NUCLEOTIDE SEQUENCE [LARGE SCALE GENOMIC DNA]</scope>
    <source>
        <strain evidence="3">ANC 3699</strain>
    </source>
</reference>
<dbReference type="Proteomes" id="UP000242317">
    <property type="component" value="Unassembled WGS sequence"/>
</dbReference>
<sequence length="105" mass="12385">MNSWLQQSGERAMTQEMFDSIKPEFLSYYADRLKSGVLKERALFGKFVSWVKNATYKNRDFYESRSKPTPDHRNVNTAWQQPQEPVNYNRAELPIVTEAEAEDYI</sequence>
<protein>
    <submittedName>
        <fullName evidence="2">Uncharacterized protein</fullName>
    </submittedName>
</protein>
<gene>
    <name evidence="2" type="ORF">SAMN05421749_103294</name>
</gene>
<organism evidence="2 3">
    <name type="scientific">Acinetobacter marinus</name>
    <dbReference type="NCBI Taxonomy" id="281375"/>
    <lineage>
        <taxon>Bacteria</taxon>
        <taxon>Pseudomonadati</taxon>
        <taxon>Pseudomonadota</taxon>
        <taxon>Gammaproteobacteria</taxon>
        <taxon>Moraxellales</taxon>
        <taxon>Moraxellaceae</taxon>
        <taxon>Acinetobacter</taxon>
    </lineage>
</organism>
<dbReference type="RefSeq" id="WP_171259061.1">
    <property type="nucleotide sequence ID" value="NZ_FMYK01000003.1"/>
</dbReference>
<feature type="region of interest" description="Disordered" evidence="1">
    <location>
        <begin position="62"/>
        <end position="83"/>
    </location>
</feature>
<accession>A0A1G6JA68</accession>
<evidence type="ECO:0000313" key="2">
    <source>
        <dbReference type="EMBL" id="SDC15772.1"/>
    </source>
</evidence>